<dbReference type="GO" id="GO:0016020">
    <property type="term" value="C:membrane"/>
    <property type="evidence" value="ECO:0007669"/>
    <property type="project" value="UniProtKB-SubCell"/>
</dbReference>
<protein>
    <recommendedName>
        <fullName evidence="10">POTRA domain-containing protein</fullName>
    </recommendedName>
</protein>
<organism evidence="11 12">
    <name type="scientific">Chloroherpeton thalassium (strain ATCC 35110 / GB-78)</name>
    <dbReference type="NCBI Taxonomy" id="517418"/>
    <lineage>
        <taxon>Bacteria</taxon>
        <taxon>Pseudomonadati</taxon>
        <taxon>Chlorobiota</taxon>
        <taxon>Chlorobiia</taxon>
        <taxon>Chlorobiales</taxon>
        <taxon>Chloroherpetonaceae</taxon>
        <taxon>Chloroherpeton</taxon>
    </lineage>
</organism>
<evidence type="ECO:0000313" key="12">
    <source>
        <dbReference type="Proteomes" id="UP000001208"/>
    </source>
</evidence>
<dbReference type="GO" id="GO:0051301">
    <property type="term" value="P:cell division"/>
    <property type="evidence" value="ECO:0007669"/>
    <property type="project" value="UniProtKB-KW"/>
</dbReference>
<evidence type="ECO:0000256" key="1">
    <source>
        <dbReference type="ARBA" id="ARBA00004370"/>
    </source>
</evidence>
<dbReference type="InterPro" id="IPR013685">
    <property type="entry name" value="POTRA_FtsQ_type"/>
</dbReference>
<dbReference type="OrthoDB" id="1466667at2"/>
<accession>B3QWU1</accession>
<dbReference type="PROSITE" id="PS51779">
    <property type="entry name" value="POTRA"/>
    <property type="match status" value="1"/>
</dbReference>
<feature type="transmembrane region" description="Helical" evidence="9">
    <location>
        <begin position="61"/>
        <end position="82"/>
    </location>
</feature>
<keyword evidence="2" id="KW-1003">Cell membrane</keyword>
<sequence length="298" mass="33828">MSSFVEFPDEEPARPKKASYDSYVEQHEQVLSDSGTIPEAPESPVVEKKLAGKSKWKNNRIWPAVFSIVGLFTFFVLAQLWMKDATLRGFVVTGNNIIKTSEVTDKLKNLLGKRLEDIKLSDVEKEISKLNYAGKVVATKEMPGNIRIKIYERRPIALVEINGEIKFLSEDRMLLNYEPKVLDRQRLPMLTGFKAVHTKKNGMSYLDSTEVSGAISLLAATERSEFAHFILGEINVSDPKKLYARTSDADAKFIFGDNGNFDQKLDNMEVFWKQVITKRGVGVFDYVDLRFDGKIFAR</sequence>
<dbReference type="KEGG" id="cts:Ctha_0837"/>
<dbReference type="Pfam" id="PF08478">
    <property type="entry name" value="POTRA_1"/>
    <property type="match status" value="1"/>
</dbReference>
<proteinExistence type="predicted"/>
<keyword evidence="3" id="KW-0132">Cell division</keyword>
<gene>
    <name evidence="11" type="ordered locus">Ctha_0837</name>
</gene>
<evidence type="ECO:0000256" key="4">
    <source>
        <dbReference type="ARBA" id="ARBA00022692"/>
    </source>
</evidence>
<evidence type="ECO:0000256" key="3">
    <source>
        <dbReference type="ARBA" id="ARBA00022618"/>
    </source>
</evidence>
<dbReference type="AlphaFoldDB" id="B3QWU1"/>
<evidence type="ECO:0000256" key="9">
    <source>
        <dbReference type="SAM" id="Phobius"/>
    </source>
</evidence>
<keyword evidence="4 9" id="KW-0812">Transmembrane</keyword>
<dbReference type="InterPro" id="IPR034746">
    <property type="entry name" value="POTRA"/>
</dbReference>
<name>B3QWU1_CHLT3</name>
<dbReference type="STRING" id="517418.Ctha_0837"/>
<dbReference type="RefSeq" id="WP_012499389.1">
    <property type="nucleotide sequence ID" value="NC_011026.1"/>
</dbReference>
<dbReference type="HOGENOM" id="CLU_935945_0_0_10"/>
<feature type="domain" description="POTRA" evidence="10">
    <location>
        <begin position="85"/>
        <end position="153"/>
    </location>
</feature>
<evidence type="ECO:0000259" key="10">
    <source>
        <dbReference type="PROSITE" id="PS51779"/>
    </source>
</evidence>
<evidence type="ECO:0000256" key="5">
    <source>
        <dbReference type="ARBA" id="ARBA00022989"/>
    </source>
</evidence>
<comment type="subcellular location">
    <subcellularLocation>
        <location evidence="1">Membrane</location>
    </subcellularLocation>
</comment>
<keyword evidence="12" id="KW-1185">Reference proteome</keyword>
<evidence type="ECO:0000256" key="6">
    <source>
        <dbReference type="ARBA" id="ARBA00023136"/>
    </source>
</evidence>
<evidence type="ECO:0000256" key="7">
    <source>
        <dbReference type="ARBA" id="ARBA00023306"/>
    </source>
</evidence>
<dbReference type="EMBL" id="CP001100">
    <property type="protein sequence ID" value="ACF13305.1"/>
    <property type="molecule type" value="Genomic_DNA"/>
</dbReference>
<dbReference type="Proteomes" id="UP000001208">
    <property type="component" value="Chromosome"/>
</dbReference>
<reference evidence="11 12" key="1">
    <citation type="submission" date="2008-06" db="EMBL/GenBank/DDBJ databases">
        <title>Complete sequence of Chloroherpeton thalassium ATCC 35110.</title>
        <authorList>
            <consortium name="US DOE Joint Genome Institute"/>
            <person name="Lucas S."/>
            <person name="Copeland A."/>
            <person name="Lapidus A."/>
            <person name="Glavina del Rio T."/>
            <person name="Dalin E."/>
            <person name="Tice H."/>
            <person name="Bruce D."/>
            <person name="Goodwin L."/>
            <person name="Pitluck S."/>
            <person name="Schmutz J."/>
            <person name="Larimer F."/>
            <person name="Land M."/>
            <person name="Hauser L."/>
            <person name="Kyrpides N."/>
            <person name="Mikhailova N."/>
            <person name="Liu Z."/>
            <person name="Li T."/>
            <person name="Zhao F."/>
            <person name="Overmann J."/>
            <person name="Bryant D.A."/>
            <person name="Richardson P."/>
        </authorList>
    </citation>
    <scope>NUCLEOTIDE SEQUENCE [LARGE SCALE GENOMIC DNA]</scope>
    <source>
        <strain evidence="12">ATCC 35110 / GB-78</strain>
    </source>
</reference>
<evidence type="ECO:0000313" key="11">
    <source>
        <dbReference type="EMBL" id="ACF13305.1"/>
    </source>
</evidence>
<evidence type="ECO:0000256" key="2">
    <source>
        <dbReference type="ARBA" id="ARBA00022475"/>
    </source>
</evidence>
<feature type="region of interest" description="Disordered" evidence="8">
    <location>
        <begin position="1"/>
        <end position="22"/>
    </location>
</feature>
<dbReference type="eggNOG" id="COG1589">
    <property type="taxonomic scope" value="Bacteria"/>
</dbReference>
<keyword evidence="6 9" id="KW-0472">Membrane</keyword>
<evidence type="ECO:0000256" key="8">
    <source>
        <dbReference type="SAM" id="MobiDB-lite"/>
    </source>
</evidence>
<keyword evidence="5 9" id="KW-1133">Transmembrane helix</keyword>
<keyword evidence="7" id="KW-0131">Cell cycle</keyword>